<evidence type="ECO:0000313" key="9">
    <source>
        <dbReference type="Proteomes" id="UP000030745"/>
    </source>
</evidence>
<dbReference type="GO" id="GO:0016020">
    <property type="term" value="C:membrane"/>
    <property type="evidence" value="ECO:0007669"/>
    <property type="project" value="UniProtKB-SubCell"/>
</dbReference>
<dbReference type="Proteomes" id="UP000030745">
    <property type="component" value="Unassembled WGS sequence"/>
</dbReference>
<keyword evidence="9" id="KW-1185">Reference proteome</keyword>
<keyword evidence="2 5" id="KW-0812">Transmembrane</keyword>
<dbReference type="EMBL" id="KK583192">
    <property type="protein sequence ID" value="KDO33886.1"/>
    <property type="molecule type" value="Genomic_DNA"/>
</dbReference>
<dbReference type="GeneID" id="24124347"/>
<organism evidence="8 9">
    <name type="scientific">Saprolegnia parasitica (strain CBS 223.65)</name>
    <dbReference type="NCBI Taxonomy" id="695850"/>
    <lineage>
        <taxon>Eukaryota</taxon>
        <taxon>Sar</taxon>
        <taxon>Stramenopiles</taxon>
        <taxon>Oomycota</taxon>
        <taxon>Saprolegniomycetes</taxon>
        <taxon>Saprolegniales</taxon>
        <taxon>Saprolegniaceae</taxon>
        <taxon>Saprolegnia</taxon>
    </lineage>
</organism>
<dbReference type="GO" id="GO:0005783">
    <property type="term" value="C:endoplasmic reticulum"/>
    <property type="evidence" value="ECO:0007669"/>
    <property type="project" value="TreeGrafter"/>
</dbReference>
<dbReference type="KEGG" id="spar:SPRG_01766"/>
<evidence type="ECO:0000256" key="4">
    <source>
        <dbReference type="ARBA" id="ARBA00023136"/>
    </source>
</evidence>
<accession>A0A067D590</accession>
<evidence type="ECO:0000259" key="7">
    <source>
        <dbReference type="PROSITE" id="PS51751"/>
    </source>
</evidence>
<dbReference type="OMA" id="CTATTMI"/>
<feature type="transmembrane region" description="Helical" evidence="6">
    <location>
        <begin position="107"/>
        <end position="127"/>
    </location>
</feature>
<proteinExistence type="predicted"/>
<dbReference type="PANTHER" id="PTHR31204:SF1">
    <property type="entry name" value="SIGMA INTRACELLULAR RECEPTOR 2"/>
    <property type="match status" value="1"/>
</dbReference>
<dbReference type="AlphaFoldDB" id="A0A067D590"/>
<gene>
    <name evidence="8" type="ORF">SPRG_01766</name>
</gene>
<feature type="transmembrane region" description="Helical" evidence="6">
    <location>
        <begin position="71"/>
        <end position="95"/>
    </location>
</feature>
<evidence type="ECO:0000313" key="8">
    <source>
        <dbReference type="EMBL" id="KDO33886.1"/>
    </source>
</evidence>
<dbReference type="RefSeq" id="XP_012195522.1">
    <property type="nucleotide sequence ID" value="XM_012340132.1"/>
</dbReference>
<evidence type="ECO:0000256" key="1">
    <source>
        <dbReference type="ARBA" id="ARBA00004141"/>
    </source>
</evidence>
<reference evidence="8 9" key="1">
    <citation type="journal article" date="2013" name="PLoS Genet.">
        <title>Distinctive expansion of potential virulence genes in the genome of the oomycete fish pathogen Saprolegnia parasitica.</title>
        <authorList>
            <person name="Jiang R.H."/>
            <person name="de Bruijn I."/>
            <person name="Haas B.J."/>
            <person name="Belmonte R."/>
            <person name="Lobach L."/>
            <person name="Christie J."/>
            <person name="van den Ackerveken G."/>
            <person name="Bottin A."/>
            <person name="Bulone V."/>
            <person name="Diaz-Moreno S.M."/>
            <person name="Dumas B."/>
            <person name="Fan L."/>
            <person name="Gaulin E."/>
            <person name="Govers F."/>
            <person name="Grenville-Briggs L.J."/>
            <person name="Horner N.R."/>
            <person name="Levin J.Z."/>
            <person name="Mammella M."/>
            <person name="Meijer H.J."/>
            <person name="Morris P."/>
            <person name="Nusbaum C."/>
            <person name="Oome S."/>
            <person name="Phillips A.J."/>
            <person name="van Rooyen D."/>
            <person name="Rzeszutek E."/>
            <person name="Saraiva M."/>
            <person name="Secombes C.J."/>
            <person name="Seidl M.F."/>
            <person name="Snel B."/>
            <person name="Stassen J.H."/>
            <person name="Sykes S."/>
            <person name="Tripathy S."/>
            <person name="van den Berg H."/>
            <person name="Vega-Arreguin J.C."/>
            <person name="Wawra S."/>
            <person name="Young S.K."/>
            <person name="Zeng Q."/>
            <person name="Dieguez-Uribeondo J."/>
            <person name="Russ C."/>
            <person name="Tyler B.M."/>
            <person name="van West P."/>
        </authorList>
    </citation>
    <scope>NUCLEOTIDE SEQUENCE [LARGE SCALE GENOMIC DNA]</scope>
    <source>
        <strain evidence="8 9">CBS 223.65</strain>
    </source>
</reference>
<dbReference type="PANTHER" id="PTHR31204">
    <property type="entry name" value="SIGMA INTRACELLULAR RECEPTOR 2"/>
    <property type="match status" value="1"/>
</dbReference>
<dbReference type="PROSITE" id="PS51751">
    <property type="entry name" value="EXPERA"/>
    <property type="match status" value="1"/>
</dbReference>
<keyword evidence="4 5" id="KW-0472">Membrane</keyword>
<dbReference type="VEuPathDB" id="FungiDB:SPRG_01766"/>
<feature type="domain" description="EXPERA" evidence="7">
    <location>
        <begin position="7"/>
        <end position="152"/>
    </location>
</feature>
<feature type="transmembrane region" description="Helical" evidence="6">
    <location>
        <begin position="7"/>
        <end position="24"/>
    </location>
</feature>
<keyword evidence="3 5" id="KW-1133">Transmembrane helix</keyword>
<evidence type="ECO:0000256" key="2">
    <source>
        <dbReference type="ARBA" id="ARBA00022692"/>
    </source>
</evidence>
<dbReference type="InterPro" id="IPR051987">
    <property type="entry name" value="Sigma-2_receptor-like"/>
</dbReference>
<dbReference type="OrthoDB" id="433124at2759"/>
<evidence type="ECO:0000256" key="5">
    <source>
        <dbReference type="PROSITE-ProRule" id="PRU01087"/>
    </source>
</evidence>
<protein>
    <recommendedName>
        <fullName evidence="7">EXPERA domain-containing protein</fullName>
    </recommendedName>
</protein>
<dbReference type="Pfam" id="PF05241">
    <property type="entry name" value="EBP"/>
    <property type="match status" value="1"/>
</dbReference>
<name>A0A067D590_SAPPC</name>
<evidence type="ECO:0000256" key="6">
    <source>
        <dbReference type="SAM" id="Phobius"/>
    </source>
</evidence>
<feature type="transmembrane region" description="Helical" evidence="6">
    <location>
        <begin position="133"/>
        <end position="153"/>
    </location>
</feature>
<dbReference type="InterPro" id="IPR033118">
    <property type="entry name" value="EXPERA"/>
</dbReference>
<sequence>MRANIGLDWFFIGYCLMSLTIALICDAEAVLHDPATYGKVEPLVNWPPQAVVLALHEWCRRFDPLLGARPLWFLVCFYMEMTLQVPYYIAATYAFLHGCEWIRVPTLVYASMSLTTMAIVLVEQFFGEFATPAPLVILGSYLPFAIAPVFFLYRARGTSMFAAKTKQA</sequence>
<evidence type="ECO:0000256" key="3">
    <source>
        <dbReference type="ARBA" id="ARBA00022989"/>
    </source>
</evidence>
<comment type="subcellular location">
    <subcellularLocation>
        <location evidence="1">Membrane</location>
        <topology evidence="1">Multi-pass membrane protein</topology>
    </subcellularLocation>
</comment>